<dbReference type="AlphaFoldDB" id="A0AAV7DNE9"/>
<evidence type="ECO:0000256" key="4">
    <source>
        <dbReference type="SAM" id="MobiDB-lite"/>
    </source>
</evidence>
<feature type="compositionally biased region" description="Basic and acidic residues" evidence="4">
    <location>
        <begin position="337"/>
        <end position="358"/>
    </location>
</feature>
<evidence type="ECO:0000259" key="5">
    <source>
        <dbReference type="PROSITE" id="PS50222"/>
    </source>
</evidence>
<dbReference type="GO" id="GO:0005509">
    <property type="term" value="F:calcium ion binding"/>
    <property type="evidence" value="ECO:0007669"/>
    <property type="project" value="InterPro"/>
</dbReference>
<evidence type="ECO:0000256" key="2">
    <source>
        <dbReference type="ARBA" id="ARBA00022837"/>
    </source>
</evidence>
<keyword evidence="2" id="KW-0106">Calcium</keyword>
<dbReference type="InterPro" id="IPR002048">
    <property type="entry name" value="EF_hand_dom"/>
</dbReference>
<keyword evidence="7" id="KW-1185">Reference proteome</keyword>
<gene>
    <name evidence="6" type="ORF">GDO81_002512</name>
</gene>
<dbReference type="Gene3D" id="1.10.238.10">
    <property type="entry name" value="EF-hand"/>
    <property type="match status" value="1"/>
</dbReference>
<dbReference type="FunFam" id="1.10.238.10:FF:000551">
    <property type="entry name" value="Mutated in colorectal cancer isoform 1"/>
    <property type="match status" value="1"/>
</dbReference>
<evidence type="ECO:0000313" key="6">
    <source>
        <dbReference type="EMBL" id="KAG8598156.1"/>
    </source>
</evidence>
<evidence type="ECO:0000313" key="7">
    <source>
        <dbReference type="Proteomes" id="UP000824782"/>
    </source>
</evidence>
<evidence type="ECO:0000256" key="1">
    <source>
        <dbReference type="ARBA" id="ARBA00022723"/>
    </source>
</evidence>
<dbReference type="PANTHER" id="PTHR23347">
    <property type="entry name" value="COLORECTAL MUTANT CANCER PROTEIN MCC PROTEIN -RELATED"/>
    <property type="match status" value="1"/>
</dbReference>
<organism evidence="6 7">
    <name type="scientific">Engystomops pustulosus</name>
    <name type="common">Tungara frog</name>
    <name type="synonym">Physalaemus pustulosus</name>
    <dbReference type="NCBI Taxonomy" id="76066"/>
    <lineage>
        <taxon>Eukaryota</taxon>
        <taxon>Metazoa</taxon>
        <taxon>Chordata</taxon>
        <taxon>Craniata</taxon>
        <taxon>Vertebrata</taxon>
        <taxon>Euteleostomi</taxon>
        <taxon>Amphibia</taxon>
        <taxon>Batrachia</taxon>
        <taxon>Anura</taxon>
        <taxon>Neobatrachia</taxon>
        <taxon>Hyloidea</taxon>
        <taxon>Leptodactylidae</taxon>
        <taxon>Leiuperinae</taxon>
        <taxon>Engystomops</taxon>
    </lineage>
</organism>
<feature type="region of interest" description="Disordered" evidence="4">
    <location>
        <begin position="507"/>
        <end position="546"/>
    </location>
</feature>
<dbReference type="Pfam" id="PF10506">
    <property type="entry name" value="USHBP1_PDZ-bd"/>
    <property type="match status" value="1"/>
</dbReference>
<reference evidence="6" key="1">
    <citation type="thesis" date="2020" institute="ProQuest LLC" country="789 East Eisenhower Parkway, Ann Arbor, MI, USA">
        <title>Comparative Genomics and Chromosome Evolution.</title>
        <authorList>
            <person name="Mudd A.B."/>
        </authorList>
    </citation>
    <scope>NUCLEOTIDE SEQUENCE</scope>
    <source>
        <strain evidence="6">237g6f4</strain>
        <tissue evidence="6">Blood</tissue>
    </source>
</reference>
<dbReference type="InterPro" id="IPR011992">
    <property type="entry name" value="EF-hand-dom_pair"/>
</dbReference>
<feature type="compositionally biased region" description="Low complexity" evidence="4">
    <location>
        <begin position="58"/>
        <end position="73"/>
    </location>
</feature>
<feature type="compositionally biased region" description="Low complexity" evidence="4">
    <location>
        <begin position="34"/>
        <end position="53"/>
    </location>
</feature>
<feature type="coiled-coil region" evidence="3">
    <location>
        <begin position="619"/>
        <end position="653"/>
    </location>
</feature>
<accession>A0AAV7DNE9</accession>
<keyword evidence="3" id="KW-0175">Coiled coil</keyword>
<feature type="compositionally biased region" description="Polar residues" evidence="4">
    <location>
        <begin position="359"/>
        <end position="368"/>
    </location>
</feature>
<dbReference type="Proteomes" id="UP000824782">
    <property type="component" value="Unassembled WGS sequence"/>
</dbReference>
<dbReference type="PROSITE" id="PS50222">
    <property type="entry name" value="EF_HAND_2"/>
    <property type="match status" value="1"/>
</dbReference>
<dbReference type="EMBL" id="WNYA01000001">
    <property type="protein sequence ID" value="KAG8598156.1"/>
    <property type="molecule type" value="Genomic_DNA"/>
</dbReference>
<feature type="compositionally biased region" description="Polar residues" evidence="4">
    <location>
        <begin position="511"/>
        <end position="538"/>
    </location>
</feature>
<dbReference type="SMART" id="SM00054">
    <property type="entry name" value="EFh"/>
    <property type="match status" value="2"/>
</dbReference>
<keyword evidence="1" id="KW-0479">Metal-binding</keyword>
<sequence length="853" mass="94727">MRGGCGRGAGREQPQREGERRWAGNRWLCPPLAPGSSTSSSGQSLAAPPATMAAAVEVTGSSSCSGSSDTSSTGEEERMRRLFQTCDGDGDGYISRNDLLMVCRQLNMEDSVAEIMHQLGADESGKISFHDFTKCRMQLVREIRKEEVDLSDDSCKNKKLRDRITSWPTGSDHSLGALSGARESWEYDSGARDLQSPDPQNHSVMQKFLEFGGKATTQSALQRLLSQNLCLANNVGGSYLELANTLHLAALASLKGDIVELNKRLQQTERERDLLEKKLAKSQCEQSHLMREHEDVQERTTLRYEERITELHSIIAELNKKIDRLQGTTIREEDEYSELRSEHSHSQLEANDDTRSMDQDQNSVSVQENQSTMVTVDMETCSDLNSELQRVLTGLENVVCGRKKSSCNLSVAEVDRHIEQLTSASEHCDLAIKTVEEIEGVLGRELYPNLAEERSRWEKELAGLREENESLTAMLCSKEEDLNRTKSTMNAIREERDRLRRRVRELQTRLQSVQATGPSSPGRLTSASRPVNPSTGELSTSSSSNDIPIAKIAERVKLSKTRSESSSSERPVLGSEISSIGVSSSVAEHLAHSLQDCSNIQEIFQTLYSHGSAISESKIREFEVETERLNSRIEHLKSQNDLLTITLEECKSNAERMSMLVGKYESNATALRLALQYSEQCIEAYELLLALAESEQSLILGQFRAAGVGTVAEQSGDENITQMLKRAHDCRKTAENAAKALLMKLDGSCGGAFAVTGCSVQPWESLSSNSHTSTTSSTASSCDTEFTKEDEQRLKDYIQQLKNDRAAVKLTMLELESIHIDPLSYDVKPRGDSQRLDLENAVLMQELMAMKVM</sequence>
<proteinExistence type="predicted"/>
<dbReference type="Pfam" id="PF13499">
    <property type="entry name" value="EF-hand_7"/>
    <property type="match status" value="1"/>
</dbReference>
<dbReference type="PROSITE" id="PS00018">
    <property type="entry name" value="EF_HAND_1"/>
    <property type="match status" value="1"/>
</dbReference>
<feature type="region of interest" description="Disordered" evidence="4">
    <location>
        <begin position="333"/>
        <end position="368"/>
    </location>
</feature>
<dbReference type="Gene3D" id="6.10.250.3110">
    <property type="match status" value="1"/>
</dbReference>
<feature type="region of interest" description="Disordered" evidence="4">
    <location>
        <begin position="58"/>
        <end position="77"/>
    </location>
</feature>
<dbReference type="CDD" id="cd00051">
    <property type="entry name" value="EFh"/>
    <property type="match status" value="1"/>
</dbReference>
<feature type="region of interest" description="Disordered" evidence="4">
    <location>
        <begin position="1"/>
        <end position="53"/>
    </location>
</feature>
<dbReference type="PANTHER" id="PTHR23347:SF4">
    <property type="entry name" value="COLORECTAL MUTANT CANCER PROTEIN"/>
    <property type="match status" value="1"/>
</dbReference>
<evidence type="ECO:0000256" key="3">
    <source>
        <dbReference type="SAM" id="Coils"/>
    </source>
</evidence>
<feature type="compositionally biased region" description="Basic and acidic residues" evidence="4">
    <location>
        <begin position="9"/>
        <end position="22"/>
    </location>
</feature>
<dbReference type="SUPFAM" id="SSF47473">
    <property type="entry name" value="EF-hand"/>
    <property type="match status" value="1"/>
</dbReference>
<dbReference type="InterPro" id="IPR040171">
    <property type="entry name" value="USBP1-like"/>
</dbReference>
<dbReference type="InterPro" id="IPR018247">
    <property type="entry name" value="EF_Hand_1_Ca_BS"/>
</dbReference>
<dbReference type="InterPro" id="IPR019536">
    <property type="entry name" value="USHBP1_PDZ-bd"/>
</dbReference>
<name>A0AAV7DNE9_ENGPU</name>
<protein>
    <recommendedName>
        <fullName evidence="5">EF-hand domain-containing protein</fullName>
    </recommendedName>
</protein>
<feature type="domain" description="EF-hand" evidence="5">
    <location>
        <begin position="74"/>
        <end position="109"/>
    </location>
</feature>
<comment type="caution">
    <text evidence="6">The sequence shown here is derived from an EMBL/GenBank/DDBJ whole genome shotgun (WGS) entry which is preliminary data.</text>
</comment>